<dbReference type="Proteomes" id="UP000053429">
    <property type="component" value="Unassembled WGS sequence"/>
</dbReference>
<organism evidence="1 2">
    <name type="scientific">Streptomyces caeruleatus</name>
    <dbReference type="NCBI Taxonomy" id="661399"/>
    <lineage>
        <taxon>Bacteria</taxon>
        <taxon>Bacillati</taxon>
        <taxon>Actinomycetota</taxon>
        <taxon>Actinomycetes</taxon>
        <taxon>Kitasatosporales</taxon>
        <taxon>Streptomycetaceae</taxon>
        <taxon>Streptomyces</taxon>
    </lineage>
</organism>
<dbReference type="Gene3D" id="3.40.50.1820">
    <property type="entry name" value="alpha/beta hydrolase"/>
    <property type="match status" value="1"/>
</dbReference>
<evidence type="ECO:0000313" key="1">
    <source>
        <dbReference type="EMBL" id="KUN97608.1"/>
    </source>
</evidence>
<accession>A0A101TSE6</accession>
<name>A0A101TSE6_9ACTN</name>
<comment type="caution">
    <text evidence="1">The sequence shown here is derived from an EMBL/GenBank/DDBJ whole genome shotgun (WGS) entry which is preliminary data.</text>
</comment>
<keyword evidence="2" id="KW-1185">Reference proteome</keyword>
<dbReference type="AlphaFoldDB" id="A0A101TSE6"/>
<dbReference type="InterPro" id="IPR029058">
    <property type="entry name" value="AB_hydrolase_fold"/>
</dbReference>
<dbReference type="RefSeq" id="WP_062722392.1">
    <property type="nucleotide sequence ID" value="NZ_KQ948933.1"/>
</dbReference>
<reference evidence="1 2" key="1">
    <citation type="submission" date="2015-10" db="EMBL/GenBank/DDBJ databases">
        <title>Draft genome sequence of Streptomyces caeruleatus NRRL B-24802, type strain for the species Streptomyces caeruleatus.</title>
        <authorList>
            <person name="Ruckert C."/>
            <person name="Winkler A."/>
            <person name="Kalinowski J."/>
            <person name="Kampfer P."/>
            <person name="Glaeser S."/>
        </authorList>
    </citation>
    <scope>NUCLEOTIDE SEQUENCE [LARGE SCALE GENOMIC DNA]</scope>
    <source>
        <strain evidence="1 2">NRRL B-24802</strain>
    </source>
</reference>
<protein>
    <submittedName>
        <fullName evidence="1">Uncharacterized protein</fullName>
    </submittedName>
</protein>
<evidence type="ECO:0000313" key="2">
    <source>
        <dbReference type="Proteomes" id="UP000053429"/>
    </source>
</evidence>
<dbReference type="STRING" id="661399.AQJ67_29780"/>
<dbReference type="EMBL" id="LMWY01000041">
    <property type="protein sequence ID" value="KUN97608.1"/>
    <property type="molecule type" value="Genomic_DNA"/>
</dbReference>
<sequence length="103" mass="11040">MEYRFYKAITYVRKPVDETYQSLNVSVPVKIDGTAVDATNAPILFANAVGGYMPSSVAEATGVGGRDDRDAGGWGRGRGAERVRVAECLGVQRAGWRFGGRLG</sequence>
<gene>
    <name evidence="1" type="ORF">AQJ67_29780</name>
</gene>
<proteinExistence type="predicted"/>